<proteinExistence type="predicted"/>
<dbReference type="EMBL" id="MU275917">
    <property type="protein sequence ID" value="KAI0046794.1"/>
    <property type="molecule type" value="Genomic_DNA"/>
</dbReference>
<comment type="caution">
    <text evidence="1">The sequence shown here is derived from an EMBL/GenBank/DDBJ whole genome shotgun (WGS) entry which is preliminary data.</text>
</comment>
<name>A0ACB8RRA4_9AGAM</name>
<gene>
    <name evidence="1" type="ORF">FA95DRAFT_1542084</name>
</gene>
<dbReference type="Proteomes" id="UP000814033">
    <property type="component" value="Unassembled WGS sequence"/>
</dbReference>
<protein>
    <submittedName>
        <fullName evidence="1">Cytochrome P450</fullName>
    </submittedName>
</protein>
<evidence type="ECO:0000313" key="1">
    <source>
        <dbReference type="EMBL" id="KAI0046794.1"/>
    </source>
</evidence>
<accession>A0ACB8RRA4</accession>
<evidence type="ECO:0000313" key="2">
    <source>
        <dbReference type="Proteomes" id="UP000814033"/>
    </source>
</evidence>
<keyword evidence="2" id="KW-1185">Reference proteome</keyword>
<sequence length="507" mass="57300">MNFASHLERVNFSLASLAGFLILSLGVVRWYLSKQRFLAAIPTVGWSFPLLSYITAMKYKHDSRKVSQEGYERYKGGLFKTATMDYWMVYATSPQLVEDIRRAPDDILSANQAVRSTMQTDYTMGMEALDDPYHITVIKTQLTRNLGKVFSAMREELVAAFDEAIPAISEDWLAAPMHTTLQNIVCRVSNRIFVGAPKCRDKDYHRINIDYTAVTVETAMFLNRFPSFLKPVIGPLVSQLETCTSRQVKHLEPIIEERQRMMAEEGDEWENKPKDVLQWLMDAAIGEEQSPRSLSRRILLVNFAAIHTSALTFTHVMYHLAANPEYQAPLREEVETIIAEEGWTKAAMSRMWRVDSFIRESQRVNGMGEASMMRLALRPFTFSNGMTVPPGTMVCASAAATHVDEMIYPRGDVFDGFRFADMRSADAEATKHQMVTTNPEYLTFGYGKHACPGRFFAANELKAMLSHVVMTYDVKFEEGKGMPANIFLSGGVLPAPAQVLFRRRPGA</sequence>
<reference evidence="1" key="2">
    <citation type="journal article" date="2022" name="New Phytol.">
        <title>Evolutionary transition to the ectomycorrhizal habit in the genomes of a hyperdiverse lineage of mushroom-forming fungi.</title>
        <authorList>
            <person name="Looney B."/>
            <person name="Miyauchi S."/>
            <person name="Morin E."/>
            <person name="Drula E."/>
            <person name="Courty P.E."/>
            <person name="Kohler A."/>
            <person name="Kuo A."/>
            <person name="LaButti K."/>
            <person name="Pangilinan J."/>
            <person name="Lipzen A."/>
            <person name="Riley R."/>
            <person name="Andreopoulos W."/>
            <person name="He G."/>
            <person name="Johnson J."/>
            <person name="Nolan M."/>
            <person name="Tritt A."/>
            <person name="Barry K.W."/>
            <person name="Grigoriev I.V."/>
            <person name="Nagy L.G."/>
            <person name="Hibbett D."/>
            <person name="Henrissat B."/>
            <person name="Matheny P.B."/>
            <person name="Labbe J."/>
            <person name="Martin F.M."/>
        </authorList>
    </citation>
    <scope>NUCLEOTIDE SEQUENCE</scope>
    <source>
        <strain evidence="1">FP105234-sp</strain>
    </source>
</reference>
<reference evidence="1" key="1">
    <citation type="submission" date="2021-02" db="EMBL/GenBank/DDBJ databases">
        <authorList>
            <consortium name="DOE Joint Genome Institute"/>
            <person name="Ahrendt S."/>
            <person name="Looney B.P."/>
            <person name="Miyauchi S."/>
            <person name="Morin E."/>
            <person name="Drula E."/>
            <person name="Courty P.E."/>
            <person name="Chicoki N."/>
            <person name="Fauchery L."/>
            <person name="Kohler A."/>
            <person name="Kuo A."/>
            <person name="Labutti K."/>
            <person name="Pangilinan J."/>
            <person name="Lipzen A."/>
            <person name="Riley R."/>
            <person name="Andreopoulos W."/>
            <person name="He G."/>
            <person name="Johnson J."/>
            <person name="Barry K.W."/>
            <person name="Grigoriev I.V."/>
            <person name="Nagy L."/>
            <person name="Hibbett D."/>
            <person name="Henrissat B."/>
            <person name="Matheny P.B."/>
            <person name="Labbe J."/>
            <person name="Martin F."/>
        </authorList>
    </citation>
    <scope>NUCLEOTIDE SEQUENCE</scope>
    <source>
        <strain evidence="1">FP105234-sp</strain>
    </source>
</reference>
<organism evidence="1 2">
    <name type="scientific">Auriscalpium vulgare</name>
    <dbReference type="NCBI Taxonomy" id="40419"/>
    <lineage>
        <taxon>Eukaryota</taxon>
        <taxon>Fungi</taxon>
        <taxon>Dikarya</taxon>
        <taxon>Basidiomycota</taxon>
        <taxon>Agaricomycotina</taxon>
        <taxon>Agaricomycetes</taxon>
        <taxon>Russulales</taxon>
        <taxon>Auriscalpiaceae</taxon>
        <taxon>Auriscalpium</taxon>
    </lineage>
</organism>